<protein>
    <submittedName>
        <fullName evidence="2">Lamin tail domain-containing protein</fullName>
    </submittedName>
</protein>
<dbReference type="PROSITE" id="PS51841">
    <property type="entry name" value="LTD"/>
    <property type="match status" value="1"/>
</dbReference>
<dbReference type="Gene3D" id="2.60.40.1260">
    <property type="entry name" value="Lamin Tail domain"/>
    <property type="match status" value="1"/>
</dbReference>
<comment type="caution">
    <text evidence="2">The sequence shown here is derived from an EMBL/GenBank/DDBJ whole genome shotgun (WGS) entry which is preliminary data.</text>
</comment>
<proteinExistence type="predicted"/>
<dbReference type="InterPro" id="IPR001322">
    <property type="entry name" value="Lamin_tail_dom"/>
</dbReference>
<dbReference type="Proteomes" id="UP000315889">
    <property type="component" value="Unassembled WGS sequence"/>
</dbReference>
<feature type="domain" description="LTD" evidence="1">
    <location>
        <begin position="31"/>
        <end position="143"/>
    </location>
</feature>
<accession>A0A520MPD5</accession>
<name>A0A520MPD5_9GAMM</name>
<dbReference type="PROSITE" id="PS51257">
    <property type="entry name" value="PROKAR_LIPOPROTEIN"/>
    <property type="match status" value="1"/>
</dbReference>
<gene>
    <name evidence="2" type="ORF">EVB03_01585</name>
</gene>
<dbReference type="SUPFAM" id="SSF74853">
    <property type="entry name" value="Lamin A/C globular tail domain"/>
    <property type="match status" value="1"/>
</dbReference>
<evidence type="ECO:0000313" key="3">
    <source>
        <dbReference type="Proteomes" id="UP000315889"/>
    </source>
</evidence>
<evidence type="ECO:0000313" key="2">
    <source>
        <dbReference type="EMBL" id="RZO23077.1"/>
    </source>
</evidence>
<sequence>MNIIRGSGSIMTKPIAKSCVVSLAFLIAGCGDSSITKVAPGGIFITELMSVSAASEPQWFELYNSTDASINLQDCEITNSQDQAFTITDSLVMEAQQYAVIANQNPRADFTYQSDLFELPPAGGISLTCNGSLIDKMTYQIGPPTIAATARSWQLIPDTDSNQAQSAEANDKVENWCYTILIEDYMIGDRRFATPGRANSVCESVMPYVSYNDQESVLIEGIDLAATLKVAEAEFARELSTSELPIWAIRDQVVTPEIAAKIAQLYFDNIEMLYTTEPFTIIDWNHAVWHFSWAISNLYRNGDTAVKAALQLAYEDAITRPETLERYNHIAIHHIRNDTVVMGDIHTPAHNRMRQLVVAPGNPAYLQSFAEYEENKRSAFALTTIDIVYRAKIFFEGLL</sequence>
<dbReference type="EMBL" id="SHBP01000001">
    <property type="protein sequence ID" value="RZO23077.1"/>
    <property type="molecule type" value="Genomic_DNA"/>
</dbReference>
<reference evidence="2 3" key="1">
    <citation type="submission" date="2019-02" db="EMBL/GenBank/DDBJ databases">
        <title>Prokaryotic population dynamics and viral predation in marine succession experiment using metagenomics: the confinement effect.</title>
        <authorList>
            <person name="Haro-Moreno J.M."/>
            <person name="Rodriguez-Valera F."/>
            <person name="Lopez-Perez M."/>
        </authorList>
    </citation>
    <scope>NUCLEOTIDE SEQUENCE [LARGE SCALE GENOMIC DNA]</scope>
    <source>
        <strain evidence="2">MED-G170</strain>
    </source>
</reference>
<dbReference type="InterPro" id="IPR036415">
    <property type="entry name" value="Lamin_tail_dom_sf"/>
</dbReference>
<evidence type="ECO:0000259" key="1">
    <source>
        <dbReference type="PROSITE" id="PS51841"/>
    </source>
</evidence>
<organism evidence="2 3">
    <name type="scientific">SAR92 clade bacterium</name>
    <dbReference type="NCBI Taxonomy" id="2315479"/>
    <lineage>
        <taxon>Bacteria</taxon>
        <taxon>Pseudomonadati</taxon>
        <taxon>Pseudomonadota</taxon>
        <taxon>Gammaproteobacteria</taxon>
        <taxon>Cellvibrionales</taxon>
        <taxon>Porticoccaceae</taxon>
        <taxon>SAR92 clade</taxon>
    </lineage>
</organism>
<dbReference type="Pfam" id="PF00932">
    <property type="entry name" value="LTD"/>
    <property type="match status" value="1"/>
</dbReference>
<dbReference type="AlphaFoldDB" id="A0A520MPD5"/>